<accession>A0A830BT55</accession>
<comment type="caution">
    <text evidence="2">The sequence shown here is derived from an EMBL/GenBank/DDBJ whole genome shotgun (WGS) entry which is preliminary data.</text>
</comment>
<gene>
    <name evidence="2" type="ORF">PHJA_000907100</name>
</gene>
<dbReference type="InterPro" id="IPR050868">
    <property type="entry name" value="ELMO_domain-containing"/>
</dbReference>
<reference evidence="2" key="1">
    <citation type="submission" date="2020-07" db="EMBL/GenBank/DDBJ databases">
        <title>Ethylene signaling mediates host invasion by parasitic plants.</title>
        <authorList>
            <person name="Yoshida S."/>
        </authorList>
    </citation>
    <scope>NUCLEOTIDE SEQUENCE</scope>
    <source>
        <strain evidence="2">Okayama</strain>
    </source>
</reference>
<dbReference type="AlphaFoldDB" id="A0A830BT55"/>
<evidence type="ECO:0000313" key="3">
    <source>
        <dbReference type="Proteomes" id="UP000653305"/>
    </source>
</evidence>
<keyword evidence="3" id="KW-1185">Reference proteome</keyword>
<sequence>DCLFHACIYDVYNTLCQEECLEKLQSRLDVAYDSSILEHQESLWSLWHAAFPREELHGLISKQWKEMGWQGKDPSTDFRCGGFISLENLLYFARNFPVCLRSPAPACS</sequence>
<dbReference type="OrthoDB" id="1714254at2759"/>
<evidence type="ECO:0000259" key="1">
    <source>
        <dbReference type="PROSITE" id="PS51335"/>
    </source>
</evidence>
<feature type="domain" description="ELMO" evidence="1">
    <location>
        <begin position="38"/>
        <end position="108"/>
    </location>
</feature>
<organism evidence="2 3">
    <name type="scientific">Phtheirospermum japonicum</name>
    <dbReference type="NCBI Taxonomy" id="374723"/>
    <lineage>
        <taxon>Eukaryota</taxon>
        <taxon>Viridiplantae</taxon>
        <taxon>Streptophyta</taxon>
        <taxon>Embryophyta</taxon>
        <taxon>Tracheophyta</taxon>
        <taxon>Spermatophyta</taxon>
        <taxon>Magnoliopsida</taxon>
        <taxon>eudicotyledons</taxon>
        <taxon>Gunneridae</taxon>
        <taxon>Pentapetalae</taxon>
        <taxon>asterids</taxon>
        <taxon>lamiids</taxon>
        <taxon>Lamiales</taxon>
        <taxon>Orobanchaceae</taxon>
        <taxon>Orobanchaceae incertae sedis</taxon>
        <taxon>Phtheirospermum</taxon>
    </lineage>
</organism>
<dbReference type="Proteomes" id="UP000653305">
    <property type="component" value="Unassembled WGS sequence"/>
</dbReference>
<dbReference type="PANTHER" id="PTHR12771:SF20">
    <property type="entry name" value="ELMO_CED-12 FAMILY PROTEIN"/>
    <property type="match status" value="1"/>
</dbReference>
<name>A0A830BT55_9LAMI</name>
<dbReference type="EMBL" id="BMAC01000150">
    <property type="protein sequence ID" value="GFP87634.1"/>
    <property type="molecule type" value="Genomic_DNA"/>
</dbReference>
<dbReference type="PANTHER" id="PTHR12771">
    <property type="entry name" value="ENGULFMENT AND CELL MOTILITY"/>
    <property type="match status" value="1"/>
</dbReference>
<evidence type="ECO:0000313" key="2">
    <source>
        <dbReference type="EMBL" id="GFP87634.1"/>
    </source>
</evidence>
<dbReference type="PROSITE" id="PS51335">
    <property type="entry name" value="ELMO"/>
    <property type="match status" value="1"/>
</dbReference>
<dbReference type="InterPro" id="IPR006816">
    <property type="entry name" value="ELMO_dom"/>
</dbReference>
<dbReference type="Pfam" id="PF04727">
    <property type="entry name" value="ELMO_CED12"/>
    <property type="match status" value="1"/>
</dbReference>
<protein>
    <submittedName>
        <fullName evidence="2">Elmo domain-containing protein 2</fullName>
    </submittedName>
</protein>
<feature type="non-terminal residue" evidence="2">
    <location>
        <position position="1"/>
    </location>
</feature>
<proteinExistence type="predicted"/>